<comment type="caution">
    <text evidence="4">The sequence shown here is derived from an EMBL/GenBank/DDBJ whole genome shotgun (WGS) entry which is preliminary data.</text>
</comment>
<evidence type="ECO:0000256" key="3">
    <source>
        <dbReference type="SAM" id="SignalP"/>
    </source>
</evidence>
<keyword evidence="2" id="KW-1133">Transmembrane helix</keyword>
<proteinExistence type="predicted"/>
<name>A0ABP8DUF3_9ACTN</name>
<gene>
    <name evidence="4" type="ORF">GCM10022255_108480</name>
</gene>
<reference evidence="5" key="1">
    <citation type="journal article" date="2019" name="Int. J. Syst. Evol. Microbiol.">
        <title>The Global Catalogue of Microorganisms (GCM) 10K type strain sequencing project: providing services to taxonomists for standard genome sequencing and annotation.</title>
        <authorList>
            <consortium name="The Broad Institute Genomics Platform"/>
            <consortium name="The Broad Institute Genome Sequencing Center for Infectious Disease"/>
            <person name="Wu L."/>
            <person name="Ma J."/>
        </authorList>
    </citation>
    <scope>NUCLEOTIDE SEQUENCE [LARGE SCALE GENOMIC DNA]</scope>
    <source>
        <strain evidence="5">JCM 17441</strain>
    </source>
</reference>
<sequence>MKKTLFRRAAAGTFAAVAAVGLSTLFATAASAHSAGPAGTASCGDDGTYTITWTVENDYGTPVTLSNIKILPDGGTHANIELKAKGNAEDHDSFTTTYTTTKPVDLRLSVDGLWQDGPHKTWPEDGHPANFTSAKVHLSGDCKPPATPSPSPSHSSPAPPHTPTPEASSSTPGLPVTGSSTTLPMVGTGAALVASGAVLVVALRRRRKVTFTAE</sequence>
<feature type="region of interest" description="Disordered" evidence="1">
    <location>
        <begin position="117"/>
        <end position="182"/>
    </location>
</feature>
<dbReference type="EMBL" id="BAABAT010000070">
    <property type="protein sequence ID" value="GAA4263487.1"/>
    <property type="molecule type" value="Genomic_DNA"/>
</dbReference>
<keyword evidence="2" id="KW-0472">Membrane</keyword>
<keyword evidence="5" id="KW-1185">Reference proteome</keyword>
<dbReference type="RefSeq" id="WP_345142911.1">
    <property type="nucleotide sequence ID" value="NZ_BAABAT010000070.1"/>
</dbReference>
<evidence type="ECO:0000256" key="1">
    <source>
        <dbReference type="SAM" id="MobiDB-lite"/>
    </source>
</evidence>
<evidence type="ECO:0008006" key="6">
    <source>
        <dbReference type="Google" id="ProtNLM"/>
    </source>
</evidence>
<protein>
    <recommendedName>
        <fullName evidence="6">LPXTG cell wall anchor domain-containing protein</fullName>
    </recommendedName>
</protein>
<feature type="transmembrane region" description="Helical" evidence="2">
    <location>
        <begin position="183"/>
        <end position="203"/>
    </location>
</feature>
<evidence type="ECO:0000313" key="5">
    <source>
        <dbReference type="Proteomes" id="UP001500620"/>
    </source>
</evidence>
<dbReference type="NCBIfam" id="TIGR01167">
    <property type="entry name" value="LPXTG_anchor"/>
    <property type="match status" value="1"/>
</dbReference>
<evidence type="ECO:0000313" key="4">
    <source>
        <dbReference type="EMBL" id="GAA4263487.1"/>
    </source>
</evidence>
<dbReference type="Proteomes" id="UP001500620">
    <property type="component" value="Unassembled WGS sequence"/>
</dbReference>
<keyword evidence="3" id="KW-0732">Signal</keyword>
<accession>A0ABP8DUF3</accession>
<feature type="chain" id="PRO_5045156849" description="LPXTG cell wall anchor domain-containing protein" evidence="3">
    <location>
        <begin position="30"/>
        <end position="214"/>
    </location>
</feature>
<keyword evidence="2" id="KW-0812">Transmembrane</keyword>
<evidence type="ECO:0000256" key="2">
    <source>
        <dbReference type="SAM" id="Phobius"/>
    </source>
</evidence>
<feature type="compositionally biased region" description="Basic and acidic residues" evidence="1">
    <location>
        <begin position="117"/>
        <end position="127"/>
    </location>
</feature>
<feature type="signal peptide" evidence="3">
    <location>
        <begin position="1"/>
        <end position="29"/>
    </location>
</feature>
<organism evidence="4 5">
    <name type="scientific">Dactylosporangium darangshiense</name>
    <dbReference type="NCBI Taxonomy" id="579108"/>
    <lineage>
        <taxon>Bacteria</taxon>
        <taxon>Bacillati</taxon>
        <taxon>Actinomycetota</taxon>
        <taxon>Actinomycetes</taxon>
        <taxon>Micromonosporales</taxon>
        <taxon>Micromonosporaceae</taxon>
        <taxon>Dactylosporangium</taxon>
    </lineage>
</organism>
<feature type="compositionally biased region" description="Pro residues" evidence="1">
    <location>
        <begin position="145"/>
        <end position="163"/>
    </location>
</feature>